<reference evidence="2 3" key="1">
    <citation type="journal article" date="2014" name="Genome Announc.">
        <title>Draft genome sequences of eight enterohepatic helicobacter species isolated from both laboratory and wild rodents.</title>
        <authorList>
            <person name="Sheh A."/>
            <person name="Shen Z."/>
            <person name="Fox J.G."/>
        </authorList>
    </citation>
    <scope>NUCLEOTIDE SEQUENCE [LARGE SCALE GENOMIC DNA]</scope>
    <source>
        <strain evidence="2 3">MIT-03-7007</strain>
    </source>
</reference>
<dbReference type="Gene3D" id="3.30.1130.10">
    <property type="match status" value="1"/>
</dbReference>
<name>A0A4V6I6R4_9HELI</name>
<dbReference type="Proteomes" id="UP000029920">
    <property type="component" value="Unassembled WGS sequence"/>
</dbReference>
<proteinExistence type="predicted"/>
<dbReference type="SMART" id="SM00905">
    <property type="entry name" value="FolB"/>
    <property type="match status" value="1"/>
</dbReference>
<accession>A0A4V6I6R4</accession>
<evidence type="ECO:0000259" key="1">
    <source>
        <dbReference type="SMART" id="SM00905"/>
    </source>
</evidence>
<dbReference type="Pfam" id="PF02152">
    <property type="entry name" value="FolB"/>
    <property type="match status" value="1"/>
</dbReference>
<gene>
    <name evidence="2" type="ORF">LS72_002825</name>
</gene>
<evidence type="ECO:0000313" key="3">
    <source>
        <dbReference type="Proteomes" id="UP000029920"/>
    </source>
</evidence>
<dbReference type="GO" id="GO:0004150">
    <property type="term" value="F:dihydroneopterin aldolase activity"/>
    <property type="evidence" value="ECO:0007669"/>
    <property type="project" value="InterPro"/>
</dbReference>
<keyword evidence="3" id="KW-1185">Reference proteome</keyword>
<protein>
    <submittedName>
        <fullName evidence="2">Dihydroneopterin aldolase</fullName>
    </submittedName>
</protein>
<evidence type="ECO:0000313" key="2">
    <source>
        <dbReference type="EMBL" id="TLE16592.1"/>
    </source>
</evidence>
<dbReference type="EMBL" id="JRPC02000005">
    <property type="protein sequence ID" value="TLE16592.1"/>
    <property type="molecule type" value="Genomic_DNA"/>
</dbReference>
<dbReference type="SUPFAM" id="SSF55620">
    <property type="entry name" value="Tetrahydrobiopterin biosynthesis enzymes-like"/>
    <property type="match status" value="1"/>
</dbReference>
<dbReference type="InterPro" id="IPR006157">
    <property type="entry name" value="FolB_dom"/>
</dbReference>
<dbReference type="AlphaFoldDB" id="A0A4V6I6R4"/>
<organism evidence="2 3">
    <name type="scientific">Helicobacter apodemus</name>
    <dbReference type="NCBI Taxonomy" id="135569"/>
    <lineage>
        <taxon>Bacteria</taxon>
        <taxon>Pseudomonadati</taxon>
        <taxon>Campylobacterota</taxon>
        <taxon>Epsilonproteobacteria</taxon>
        <taxon>Campylobacterales</taxon>
        <taxon>Helicobacteraceae</taxon>
        <taxon>Helicobacter</taxon>
    </lineage>
</organism>
<dbReference type="GO" id="GO:0006760">
    <property type="term" value="P:folic acid-containing compound metabolic process"/>
    <property type="evidence" value="ECO:0007669"/>
    <property type="project" value="InterPro"/>
</dbReference>
<comment type="caution">
    <text evidence="2">The sequence shown here is derived from an EMBL/GenBank/DDBJ whole genome shotgun (WGS) entry which is preliminary data.</text>
</comment>
<sequence>MYYEISLENLCFETIIGILPYERTNKQKIQIDSHFTYGTNSKNDFLDYCLLKNFLQDSFKQNFNLLEDALRYFVEEIPKRFPQITYFCIKITKLEIFNNCKVSMQIQYPKEQNGIKNQSRSSTFHTTQSR</sequence>
<feature type="domain" description="Dihydroneopterin aldolase/epimerase" evidence="1">
    <location>
        <begin position="5"/>
        <end position="108"/>
    </location>
</feature>
<dbReference type="InterPro" id="IPR043133">
    <property type="entry name" value="GTP-CH-I_C/QueF"/>
</dbReference>